<reference evidence="14" key="1">
    <citation type="submission" date="2023-10" db="EMBL/GenBank/DDBJ databases">
        <title>Chromosome-level genome of the transformable northern wattle, Acacia crassicarpa.</title>
        <authorList>
            <person name="Massaro I."/>
            <person name="Sinha N.R."/>
            <person name="Poethig S."/>
            <person name="Leichty A.R."/>
        </authorList>
    </citation>
    <scope>NUCLEOTIDE SEQUENCE</scope>
    <source>
        <strain evidence="14">Acra3RX</strain>
        <tissue evidence="14">Leaf</tissue>
    </source>
</reference>
<evidence type="ECO:0000256" key="4">
    <source>
        <dbReference type="ARBA" id="ARBA00022528"/>
    </source>
</evidence>
<comment type="similarity">
    <text evidence="3 13">Belongs to the trans-sulfuration enzymes family.</text>
</comment>
<comment type="cofactor">
    <cofactor evidence="1 13">
        <name>pyridoxal 5'-phosphate</name>
        <dbReference type="ChEBI" id="CHEBI:597326"/>
    </cofactor>
</comment>
<dbReference type="GO" id="GO:0047804">
    <property type="term" value="F:cysteine-S-conjugate beta-lyase activity"/>
    <property type="evidence" value="ECO:0007669"/>
    <property type="project" value="UniProtKB-EC"/>
</dbReference>
<evidence type="ECO:0000313" key="15">
    <source>
        <dbReference type="Proteomes" id="UP001293593"/>
    </source>
</evidence>
<dbReference type="PANTHER" id="PTHR11808">
    <property type="entry name" value="TRANS-SULFURATION ENZYME FAMILY MEMBER"/>
    <property type="match status" value="1"/>
</dbReference>
<dbReference type="InterPro" id="IPR015424">
    <property type="entry name" value="PyrdxlP-dep_Trfase"/>
</dbReference>
<evidence type="ECO:0000256" key="9">
    <source>
        <dbReference type="ARBA" id="ARBA00049325"/>
    </source>
</evidence>
<keyword evidence="6 12" id="KW-0663">Pyridoxal phosphate</keyword>
<dbReference type="Gene3D" id="3.40.640.10">
    <property type="entry name" value="Type I PLP-dependent aspartate aminotransferase-like (Major domain)"/>
    <property type="match status" value="1"/>
</dbReference>
<evidence type="ECO:0008006" key="16">
    <source>
        <dbReference type="Google" id="ProtNLM"/>
    </source>
</evidence>
<comment type="catalytic activity">
    <reaction evidence="10">
        <text>L,L-cystathionine + H2O = L-homocysteine + pyruvate + NH4(+)</text>
        <dbReference type="Rhea" id="RHEA:13965"/>
        <dbReference type="ChEBI" id="CHEBI:15361"/>
        <dbReference type="ChEBI" id="CHEBI:15377"/>
        <dbReference type="ChEBI" id="CHEBI:28938"/>
        <dbReference type="ChEBI" id="CHEBI:58161"/>
        <dbReference type="ChEBI" id="CHEBI:58199"/>
    </reaction>
    <physiologicalReaction direction="left-to-right" evidence="10">
        <dbReference type="Rhea" id="RHEA:13966"/>
    </physiologicalReaction>
</comment>
<comment type="subunit">
    <text evidence="11">Forms homodimers. May form homotetramers from two homodimers.</text>
</comment>
<dbReference type="PANTHER" id="PTHR11808:SF50">
    <property type="entry name" value="CYSTATHIONINE BETA-LYASE"/>
    <property type="match status" value="1"/>
</dbReference>
<evidence type="ECO:0000256" key="10">
    <source>
        <dbReference type="ARBA" id="ARBA00052283"/>
    </source>
</evidence>
<evidence type="ECO:0000256" key="13">
    <source>
        <dbReference type="RuleBase" id="RU362118"/>
    </source>
</evidence>
<dbReference type="AlphaFoldDB" id="A0AAE1JIT3"/>
<dbReference type="GO" id="GO:0030170">
    <property type="term" value="F:pyridoxal phosphate binding"/>
    <property type="evidence" value="ECO:0007669"/>
    <property type="project" value="InterPro"/>
</dbReference>
<gene>
    <name evidence="14" type="ORF">QN277_009409</name>
</gene>
<dbReference type="SUPFAM" id="SSF53383">
    <property type="entry name" value="PLP-dependent transferases"/>
    <property type="match status" value="1"/>
</dbReference>
<name>A0AAE1JIT3_9FABA</name>
<dbReference type="PIRSF" id="PIRSF001434">
    <property type="entry name" value="CGS"/>
    <property type="match status" value="1"/>
</dbReference>
<dbReference type="InterPro" id="IPR000277">
    <property type="entry name" value="Cys/Met-Metab_PyrdxlP-dep_enz"/>
</dbReference>
<comment type="catalytic activity">
    <reaction evidence="9">
        <text>an S-substituted L-cysteine + H2O = a thiol + pyruvate + NH4(+)</text>
        <dbReference type="Rhea" id="RHEA:18121"/>
        <dbReference type="ChEBI" id="CHEBI:15361"/>
        <dbReference type="ChEBI" id="CHEBI:15377"/>
        <dbReference type="ChEBI" id="CHEBI:28938"/>
        <dbReference type="ChEBI" id="CHEBI:29256"/>
        <dbReference type="ChEBI" id="CHEBI:58717"/>
        <dbReference type="EC" id="4.4.1.13"/>
    </reaction>
    <physiologicalReaction direction="left-to-right" evidence="9">
        <dbReference type="Rhea" id="RHEA:18122"/>
    </physiologicalReaction>
</comment>
<accession>A0AAE1JIT3</accession>
<keyword evidence="5" id="KW-0934">Plastid</keyword>
<dbReference type="GO" id="GO:0019346">
    <property type="term" value="P:transsulfuration"/>
    <property type="evidence" value="ECO:0007669"/>
    <property type="project" value="InterPro"/>
</dbReference>
<keyword evidence="7" id="KW-0809">Transit peptide</keyword>
<sequence length="469" mass="50853">MALASSFLTGPSVTPVAINHRLKSTSAGNRWDSLAFVNFKSNRPIHAKGFRVNCSIQKEKLIESIPALVDSIAESTNVFPTSENQTHEPSMSTVLVNYHNDFDPYKATSTPIYQTATFKMTSATQFDEYAYSRLTNPTRDTLEKLLAKLDNADKAFCFSSGMTALTAVCELVNPGDEIIALEDIYGGSYKFLHELIARKGGVKVKKVDTTDLENVKAAMGPKTKLIWLESPSNPQLTISDIRKISDIAHAHGAIVLVDNSSMSPVLSQPLDLGADIVMHSNTKFIAGNSSVLAGSLATRDEGLAKRLESYKNTTGVALSPFASWLCLEGIKTMALRVKEKQTNAEIVAEFLASHPRVKKINYPGLSSHPGYDLHNSQAKGPGSVLSFTTGSLPLSKHIVEDTEYFGMSVSFGSVGSSICLPWYTSHNVIPEGERTRMGLTKDLVRISVGIEDVSDLISDLDKALSSGSL</sequence>
<dbReference type="Gene3D" id="3.90.1150.10">
    <property type="entry name" value="Aspartate Aminotransferase, domain 1"/>
    <property type="match status" value="1"/>
</dbReference>
<evidence type="ECO:0000313" key="14">
    <source>
        <dbReference type="EMBL" id="KAK4253969.1"/>
    </source>
</evidence>
<comment type="subcellular location">
    <subcellularLocation>
        <location evidence="2">Plastid</location>
        <location evidence="2">Chloroplast</location>
    </subcellularLocation>
</comment>
<evidence type="ECO:0000256" key="11">
    <source>
        <dbReference type="ARBA" id="ARBA00064715"/>
    </source>
</evidence>
<evidence type="ECO:0000256" key="2">
    <source>
        <dbReference type="ARBA" id="ARBA00004229"/>
    </source>
</evidence>
<keyword evidence="15" id="KW-1185">Reference proteome</keyword>
<dbReference type="InterPro" id="IPR015422">
    <property type="entry name" value="PyrdxlP-dep_Trfase_small"/>
</dbReference>
<dbReference type="EMBL" id="JAWXYG010000014">
    <property type="protein sequence ID" value="KAK4253969.1"/>
    <property type="molecule type" value="Genomic_DNA"/>
</dbReference>
<dbReference type="Pfam" id="PF01053">
    <property type="entry name" value="Cys_Met_Meta_PP"/>
    <property type="match status" value="1"/>
</dbReference>
<evidence type="ECO:0000256" key="7">
    <source>
        <dbReference type="ARBA" id="ARBA00022946"/>
    </source>
</evidence>
<evidence type="ECO:0000256" key="5">
    <source>
        <dbReference type="ARBA" id="ARBA00022640"/>
    </source>
</evidence>
<feature type="modified residue" description="N6-(pyridoxal phosphate)lysine" evidence="12">
    <location>
        <position position="283"/>
    </location>
</feature>
<organism evidence="14 15">
    <name type="scientific">Acacia crassicarpa</name>
    <name type="common">northern wattle</name>
    <dbReference type="NCBI Taxonomy" id="499986"/>
    <lineage>
        <taxon>Eukaryota</taxon>
        <taxon>Viridiplantae</taxon>
        <taxon>Streptophyta</taxon>
        <taxon>Embryophyta</taxon>
        <taxon>Tracheophyta</taxon>
        <taxon>Spermatophyta</taxon>
        <taxon>Magnoliopsida</taxon>
        <taxon>eudicotyledons</taxon>
        <taxon>Gunneridae</taxon>
        <taxon>Pentapetalae</taxon>
        <taxon>rosids</taxon>
        <taxon>fabids</taxon>
        <taxon>Fabales</taxon>
        <taxon>Fabaceae</taxon>
        <taxon>Caesalpinioideae</taxon>
        <taxon>mimosoid clade</taxon>
        <taxon>Acacieae</taxon>
        <taxon>Acacia</taxon>
    </lineage>
</organism>
<dbReference type="Proteomes" id="UP001293593">
    <property type="component" value="Unassembled WGS sequence"/>
</dbReference>
<evidence type="ECO:0000256" key="3">
    <source>
        <dbReference type="ARBA" id="ARBA00009077"/>
    </source>
</evidence>
<keyword evidence="8" id="KW-0456">Lyase</keyword>
<evidence type="ECO:0000256" key="6">
    <source>
        <dbReference type="ARBA" id="ARBA00022898"/>
    </source>
</evidence>
<dbReference type="InterPro" id="IPR015421">
    <property type="entry name" value="PyrdxlP-dep_Trfase_major"/>
</dbReference>
<evidence type="ECO:0000256" key="1">
    <source>
        <dbReference type="ARBA" id="ARBA00001933"/>
    </source>
</evidence>
<comment type="caution">
    <text evidence="14">The sequence shown here is derived from an EMBL/GenBank/DDBJ whole genome shotgun (WGS) entry which is preliminary data.</text>
</comment>
<dbReference type="CDD" id="cd00614">
    <property type="entry name" value="CGS_like"/>
    <property type="match status" value="1"/>
</dbReference>
<proteinExistence type="inferred from homology"/>
<evidence type="ECO:0000256" key="8">
    <source>
        <dbReference type="ARBA" id="ARBA00023239"/>
    </source>
</evidence>
<protein>
    <recommendedName>
        <fullName evidence="16">Cystathionine beta-lyase</fullName>
    </recommendedName>
</protein>
<evidence type="ECO:0000256" key="12">
    <source>
        <dbReference type="PIRSR" id="PIRSR001434-2"/>
    </source>
</evidence>
<dbReference type="FunFam" id="3.40.640.10:FF:000009">
    <property type="entry name" value="Cystathionine gamma-synthase homolog"/>
    <property type="match status" value="1"/>
</dbReference>
<dbReference type="GO" id="GO:0009507">
    <property type="term" value="C:chloroplast"/>
    <property type="evidence" value="ECO:0007669"/>
    <property type="project" value="UniProtKB-SubCell"/>
</dbReference>
<keyword evidence="4" id="KW-0150">Chloroplast</keyword>